<accession>A0A3N1G8I0</accession>
<keyword evidence="1" id="KW-1133">Transmembrane helix</keyword>
<gene>
    <name evidence="2" type="ORF">EDC03_3400</name>
</gene>
<dbReference type="RefSeq" id="WP_123381454.1">
    <property type="nucleotide sequence ID" value="NZ_RJKN01000013.1"/>
</dbReference>
<feature type="transmembrane region" description="Helical" evidence="1">
    <location>
        <begin position="191"/>
        <end position="214"/>
    </location>
</feature>
<feature type="transmembrane region" description="Helical" evidence="1">
    <location>
        <begin position="75"/>
        <end position="96"/>
    </location>
</feature>
<evidence type="ECO:0000256" key="1">
    <source>
        <dbReference type="SAM" id="Phobius"/>
    </source>
</evidence>
<feature type="transmembrane region" description="Helical" evidence="1">
    <location>
        <begin position="117"/>
        <end position="142"/>
    </location>
</feature>
<dbReference type="AlphaFoldDB" id="A0A3N1G8I0"/>
<reference evidence="2 3" key="1">
    <citation type="journal article" date="2015" name="Stand. Genomic Sci.">
        <title>Genomic Encyclopedia of Bacterial and Archaeal Type Strains, Phase III: the genomes of soil and plant-associated and newly described type strains.</title>
        <authorList>
            <person name="Whitman W.B."/>
            <person name="Woyke T."/>
            <person name="Klenk H.P."/>
            <person name="Zhou Y."/>
            <person name="Lilburn T.G."/>
            <person name="Beck B.J."/>
            <person name="De Vos P."/>
            <person name="Vandamme P."/>
            <person name="Eisen J.A."/>
            <person name="Garrity G."/>
            <person name="Hugenholtz P."/>
            <person name="Kyrpides N.C."/>
        </authorList>
    </citation>
    <scope>NUCLEOTIDE SEQUENCE [LARGE SCALE GENOMIC DNA]</scope>
    <source>
        <strain evidence="2 3">CECT 7306</strain>
    </source>
</reference>
<dbReference type="PANTHER" id="PTHR37305:SF1">
    <property type="entry name" value="MEMBRANE PROTEIN"/>
    <property type="match status" value="1"/>
</dbReference>
<dbReference type="InParanoid" id="A0A3N1G8I0"/>
<feature type="transmembrane region" description="Helical" evidence="1">
    <location>
        <begin position="243"/>
        <end position="264"/>
    </location>
</feature>
<keyword evidence="1" id="KW-0812">Transmembrane</keyword>
<organism evidence="2 3">
    <name type="scientific">Pseudokineococcus lusitanus</name>
    <dbReference type="NCBI Taxonomy" id="763993"/>
    <lineage>
        <taxon>Bacteria</taxon>
        <taxon>Bacillati</taxon>
        <taxon>Actinomycetota</taxon>
        <taxon>Actinomycetes</taxon>
        <taxon>Kineosporiales</taxon>
        <taxon>Kineosporiaceae</taxon>
        <taxon>Pseudokineococcus</taxon>
    </lineage>
</organism>
<dbReference type="PANTHER" id="PTHR37305">
    <property type="entry name" value="INTEGRAL MEMBRANE PROTEIN-RELATED"/>
    <property type="match status" value="1"/>
</dbReference>
<feature type="transmembrane region" description="Helical" evidence="1">
    <location>
        <begin position="162"/>
        <end position="184"/>
    </location>
</feature>
<proteinExistence type="predicted"/>
<protein>
    <submittedName>
        <fullName evidence="2">ABC-2 type transport system permease protein</fullName>
    </submittedName>
</protein>
<name>A0A3N1G8I0_9ACTN</name>
<dbReference type="OrthoDB" id="3297477at2"/>
<comment type="caution">
    <text evidence="2">The sequence shown here is derived from an EMBL/GenBank/DDBJ whole genome shotgun (WGS) entry which is preliminary data.</text>
</comment>
<keyword evidence="1" id="KW-0472">Membrane</keyword>
<sequence>MSATTHAPGPSSAGARDGVTLARVVRSERIKLFTLRSTWWTLALTLAGVVGIAALLAVVTAATGGVGGPTDVTSLTTGVLLGQIPVAVLGVLTITGEHATGAVRATMTAVPRRVPVLVAKAVVLAATAFVLGVVGVLLSALVTLPLYGADAPSLLDGTGARVVVGTGLYLAGVALLGLALGWLVRGSAGGVALVLAVLLFLPSLLMLLGSLLGWEWVSRAAAYLPGEAGAQVLSVVPGELGPWGGLGVMALWLVVLLGAAALVLRRRDV</sequence>
<dbReference type="Proteomes" id="UP000276232">
    <property type="component" value="Unassembled WGS sequence"/>
</dbReference>
<evidence type="ECO:0000313" key="3">
    <source>
        <dbReference type="Proteomes" id="UP000276232"/>
    </source>
</evidence>
<evidence type="ECO:0000313" key="2">
    <source>
        <dbReference type="EMBL" id="ROP26550.1"/>
    </source>
</evidence>
<dbReference type="EMBL" id="RJKN01000013">
    <property type="protein sequence ID" value="ROP26550.1"/>
    <property type="molecule type" value="Genomic_DNA"/>
</dbReference>
<feature type="transmembrane region" description="Helical" evidence="1">
    <location>
        <begin position="39"/>
        <end position="63"/>
    </location>
</feature>
<keyword evidence="3" id="KW-1185">Reference proteome</keyword>